<organism evidence="9 10">
    <name type="scientific">Deinococcus terrestris</name>
    <dbReference type="NCBI Taxonomy" id="2651870"/>
    <lineage>
        <taxon>Bacteria</taxon>
        <taxon>Thermotogati</taxon>
        <taxon>Deinococcota</taxon>
        <taxon>Deinococci</taxon>
        <taxon>Deinococcales</taxon>
        <taxon>Deinococcaceae</taxon>
        <taxon>Deinococcus</taxon>
    </lineage>
</organism>
<evidence type="ECO:0000256" key="5">
    <source>
        <dbReference type="RuleBase" id="RU004355"/>
    </source>
</evidence>
<keyword evidence="2 5" id="KW-0540">Nuclease</keyword>
<dbReference type="Proteomes" id="UP000484842">
    <property type="component" value="Unassembled WGS sequence"/>
</dbReference>
<dbReference type="NCBIfam" id="TIGR00237">
    <property type="entry name" value="xseA"/>
    <property type="match status" value="1"/>
</dbReference>
<keyword evidence="1" id="KW-0963">Cytoplasm</keyword>
<evidence type="ECO:0000256" key="6">
    <source>
        <dbReference type="SAM" id="MobiDB-lite"/>
    </source>
</evidence>
<dbReference type="InterPro" id="IPR020579">
    <property type="entry name" value="Exonuc_VII_lsu_C"/>
</dbReference>
<accession>A0A7X1NXK0</accession>
<feature type="domain" description="Exonuclease VII large subunit C-terminal" evidence="7">
    <location>
        <begin position="150"/>
        <end position="347"/>
    </location>
</feature>
<name>A0A7X1NXK0_9DEIO</name>
<dbReference type="GO" id="GO:0009318">
    <property type="term" value="C:exodeoxyribonuclease VII complex"/>
    <property type="evidence" value="ECO:0007669"/>
    <property type="project" value="UniProtKB-UniRule"/>
</dbReference>
<comment type="similarity">
    <text evidence="5">Belongs to the XseA family.</text>
</comment>
<reference evidence="9 10" key="1">
    <citation type="submission" date="2019-10" db="EMBL/GenBank/DDBJ databases">
        <title>Deinococcus sp. isolated from soil.</title>
        <authorList>
            <person name="Li Y."/>
            <person name="Wang J."/>
        </authorList>
    </citation>
    <scope>NUCLEOTIDE SEQUENCE [LARGE SCALE GENOMIC DNA]</scope>
    <source>
        <strain evidence="9 10">SDU3-2</strain>
    </source>
</reference>
<evidence type="ECO:0000256" key="2">
    <source>
        <dbReference type="ARBA" id="ARBA00022722"/>
    </source>
</evidence>
<comment type="subcellular location">
    <subcellularLocation>
        <location evidence="5">Cytoplasm</location>
    </subcellularLocation>
</comment>
<dbReference type="Pfam" id="PF02601">
    <property type="entry name" value="Exonuc_VII_L"/>
    <property type="match status" value="1"/>
</dbReference>
<dbReference type="CDD" id="cd04489">
    <property type="entry name" value="ExoVII_LU_OBF"/>
    <property type="match status" value="1"/>
</dbReference>
<evidence type="ECO:0000259" key="7">
    <source>
        <dbReference type="Pfam" id="PF02601"/>
    </source>
</evidence>
<dbReference type="AlphaFoldDB" id="A0A7X1NXK0"/>
<dbReference type="RefSeq" id="WP_322618750.1">
    <property type="nucleotide sequence ID" value="NZ_WBSL01000004.1"/>
</dbReference>
<proteinExistence type="inferred from homology"/>
<dbReference type="GO" id="GO:0006308">
    <property type="term" value="P:DNA catabolic process"/>
    <property type="evidence" value="ECO:0007669"/>
    <property type="project" value="UniProtKB-UniRule"/>
</dbReference>
<evidence type="ECO:0000256" key="4">
    <source>
        <dbReference type="ARBA" id="ARBA00022839"/>
    </source>
</evidence>
<comment type="caution">
    <text evidence="9">The sequence shown here is derived from an EMBL/GenBank/DDBJ whole genome shotgun (WGS) entry which is preliminary data.</text>
</comment>
<keyword evidence="3 5" id="KW-0378">Hydrolase</keyword>
<dbReference type="InterPro" id="IPR025824">
    <property type="entry name" value="OB-fold_nuc-bd_dom"/>
</dbReference>
<dbReference type="PANTHER" id="PTHR30008:SF0">
    <property type="entry name" value="EXODEOXYRIBONUCLEASE 7 LARGE SUBUNIT"/>
    <property type="match status" value="1"/>
</dbReference>
<dbReference type="InterPro" id="IPR003753">
    <property type="entry name" value="Exonuc_VII_L"/>
</dbReference>
<evidence type="ECO:0000313" key="10">
    <source>
        <dbReference type="Proteomes" id="UP000484842"/>
    </source>
</evidence>
<dbReference type="PANTHER" id="PTHR30008">
    <property type="entry name" value="EXODEOXYRIBONUCLEASE 7 LARGE SUBUNIT"/>
    <property type="match status" value="1"/>
</dbReference>
<evidence type="ECO:0000313" key="9">
    <source>
        <dbReference type="EMBL" id="MPY67236.1"/>
    </source>
</evidence>
<dbReference type="Pfam" id="PF13742">
    <property type="entry name" value="tRNA_anti_2"/>
    <property type="match status" value="1"/>
</dbReference>
<evidence type="ECO:0000256" key="3">
    <source>
        <dbReference type="ARBA" id="ARBA00022801"/>
    </source>
</evidence>
<dbReference type="EC" id="3.1.11.6" evidence="5"/>
<comment type="catalytic activity">
    <reaction evidence="5">
        <text>Exonucleolytic cleavage in either 5'- to 3'- or 3'- to 5'-direction to yield nucleoside 5'-phosphates.</text>
        <dbReference type="EC" id="3.1.11.6"/>
    </reaction>
</comment>
<gene>
    <name evidence="9" type="ORF">F8S09_11115</name>
</gene>
<feature type="region of interest" description="Disordered" evidence="6">
    <location>
        <begin position="399"/>
        <end position="420"/>
    </location>
</feature>
<evidence type="ECO:0000259" key="8">
    <source>
        <dbReference type="Pfam" id="PF13742"/>
    </source>
</evidence>
<dbReference type="GO" id="GO:0005737">
    <property type="term" value="C:cytoplasm"/>
    <property type="evidence" value="ECO:0007669"/>
    <property type="project" value="UniProtKB-SubCell"/>
</dbReference>
<sequence>MTGRRKKGATRPPEQFLDLVDVLGYVEQVIARGVPGAVWVRAEIASLTDRRHLYLDLVQLDGGAEVAKCRATVWARERFALEGKFRRVTGGGGLTAGLKVLLFCTAEFHAQYGFSLNVLDVAPEFTVGDAALRLDALRETLVREGVYGLNRTLPAPTDFARVAVISPEGAAGLGDFRREVDALEAAGVLDLVYLEATFQGAAAADSLTAAIAEARAAHEDEPLDALVVIRGGGAVTDLAWLNDLAVARALATFPAPVITGLGHARDDTLPDEVAHTRTDTPSKAAALIVRTVAAAAAQAQEDARRIRAHGREALVNAEAGSRWALDRVLGSARRQADTARLNTDALMRQALGLTPERTLARGYVLVRDEAGRPVTRAAGVGPGERLTLEFADGTVAVQERGQPAVATPSQPPPQGGRSRH</sequence>
<feature type="domain" description="OB-fold nucleic acid binding" evidence="8">
    <location>
        <begin position="21"/>
        <end position="121"/>
    </location>
</feature>
<protein>
    <recommendedName>
        <fullName evidence="5">Exodeoxyribonuclease 7 large subunit</fullName>
        <ecNumber evidence="5">3.1.11.6</ecNumber>
    </recommendedName>
</protein>
<dbReference type="GO" id="GO:0003676">
    <property type="term" value="F:nucleic acid binding"/>
    <property type="evidence" value="ECO:0007669"/>
    <property type="project" value="InterPro"/>
</dbReference>
<dbReference type="EMBL" id="WBSL01000004">
    <property type="protein sequence ID" value="MPY67236.1"/>
    <property type="molecule type" value="Genomic_DNA"/>
</dbReference>
<dbReference type="GO" id="GO:0008855">
    <property type="term" value="F:exodeoxyribonuclease VII activity"/>
    <property type="evidence" value="ECO:0007669"/>
    <property type="project" value="UniProtKB-UniRule"/>
</dbReference>
<evidence type="ECO:0000256" key="1">
    <source>
        <dbReference type="ARBA" id="ARBA00022490"/>
    </source>
</evidence>
<keyword evidence="4 5" id="KW-0269">Exonuclease</keyword>
<keyword evidence="10" id="KW-1185">Reference proteome</keyword>